<sequence>WCGADPSPLLKVDSTDKQVLEFKNFFGTMNTNEKKEIHEYKTTASSSDIEENSQPSYIPNFLPSLPDGCPAKRSEFESDVNSNAKKEKDLTQKKRNAELSYCTVNPEETICAFSSYGLLGDDTETSMPELSDSELFVLKPITSKFEKIRISYSSNTLSRQNSSRISRRVLPILSDELPPNLLSRIRKRSRKNLDETEESTVPNIKKAKTEKAGNILLTPKKKAATIKTVKPKPTKNTSTPSTKTANEIAKQLPPPLPDNNTESK</sequence>
<evidence type="ECO:0000313" key="2">
    <source>
        <dbReference type="EMBL" id="CAG8726758.1"/>
    </source>
</evidence>
<feature type="region of interest" description="Disordered" evidence="1">
    <location>
        <begin position="191"/>
        <end position="264"/>
    </location>
</feature>
<keyword evidence="3" id="KW-1185">Reference proteome</keyword>
<feature type="compositionally biased region" description="Low complexity" evidence="1">
    <location>
        <begin position="234"/>
        <end position="245"/>
    </location>
</feature>
<comment type="caution">
    <text evidence="2">The sequence shown here is derived from an EMBL/GenBank/DDBJ whole genome shotgun (WGS) entry which is preliminary data.</text>
</comment>
<dbReference type="Proteomes" id="UP000789508">
    <property type="component" value="Unassembled WGS sequence"/>
</dbReference>
<proteinExistence type="predicted"/>
<feature type="non-terminal residue" evidence="2">
    <location>
        <position position="264"/>
    </location>
</feature>
<accession>A0A9N9I9J8</accession>
<dbReference type="AlphaFoldDB" id="A0A9N9I9J8"/>
<evidence type="ECO:0000256" key="1">
    <source>
        <dbReference type="SAM" id="MobiDB-lite"/>
    </source>
</evidence>
<evidence type="ECO:0000313" key="3">
    <source>
        <dbReference type="Proteomes" id="UP000789508"/>
    </source>
</evidence>
<name>A0A9N9I9J8_9GLOM</name>
<gene>
    <name evidence="2" type="ORF">ALEPTO_LOCUS12469</name>
</gene>
<organism evidence="2 3">
    <name type="scientific">Ambispora leptoticha</name>
    <dbReference type="NCBI Taxonomy" id="144679"/>
    <lineage>
        <taxon>Eukaryota</taxon>
        <taxon>Fungi</taxon>
        <taxon>Fungi incertae sedis</taxon>
        <taxon>Mucoromycota</taxon>
        <taxon>Glomeromycotina</taxon>
        <taxon>Glomeromycetes</taxon>
        <taxon>Archaeosporales</taxon>
        <taxon>Ambisporaceae</taxon>
        <taxon>Ambispora</taxon>
    </lineage>
</organism>
<reference evidence="2" key="1">
    <citation type="submission" date="2021-06" db="EMBL/GenBank/DDBJ databases">
        <authorList>
            <person name="Kallberg Y."/>
            <person name="Tangrot J."/>
            <person name="Rosling A."/>
        </authorList>
    </citation>
    <scope>NUCLEOTIDE SEQUENCE</scope>
    <source>
        <strain evidence="2">FL130A</strain>
    </source>
</reference>
<feature type="compositionally biased region" description="Basic residues" evidence="1">
    <location>
        <begin position="219"/>
        <end position="233"/>
    </location>
</feature>
<feature type="region of interest" description="Disordered" evidence="1">
    <location>
        <begin position="72"/>
        <end position="91"/>
    </location>
</feature>
<protein>
    <submittedName>
        <fullName evidence="2">956_t:CDS:1</fullName>
    </submittedName>
</protein>
<dbReference type="EMBL" id="CAJVPS010028596">
    <property type="protein sequence ID" value="CAG8726758.1"/>
    <property type="molecule type" value="Genomic_DNA"/>
</dbReference>